<comment type="subcellular location">
    <subcellularLocation>
        <location evidence="2">Chromosome</location>
    </subcellularLocation>
    <subcellularLocation>
        <location evidence="1">Nucleus</location>
    </subcellularLocation>
</comment>
<name>A0A4U0XML4_9PEZI</name>
<keyword evidence="9" id="KW-1185">Reference proteome</keyword>
<dbReference type="Pfam" id="PF02301">
    <property type="entry name" value="HORMA"/>
    <property type="match status" value="1"/>
</dbReference>
<comment type="caution">
    <text evidence="8">The sequence shown here is derived from an EMBL/GenBank/DDBJ whole genome shotgun (WGS) entry which is preliminary data.</text>
</comment>
<feature type="region of interest" description="Disordered" evidence="6">
    <location>
        <begin position="399"/>
        <end position="439"/>
    </location>
</feature>
<keyword evidence="5" id="KW-0469">Meiosis</keyword>
<protein>
    <recommendedName>
        <fullName evidence="7">HORMA domain-containing protein</fullName>
    </recommendedName>
</protein>
<organism evidence="8 9">
    <name type="scientific">Friedmanniomyces simplex</name>
    <dbReference type="NCBI Taxonomy" id="329884"/>
    <lineage>
        <taxon>Eukaryota</taxon>
        <taxon>Fungi</taxon>
        <taxon>Dikarya</taxon>
        <taxon>Ascomycota</taxon>
        <taxon>Pezizomycotina</taxon>
        <taxon>Dothideomycetes</taxon>
        <taxon>Dothideomycetidae</taxon>
        <taxon>Mycosphaerellales</taxon>
        <taxon>Teratosphaeriaceae</taxon>
        <taxon>Friedmanniomyces</taxon>
    </lineage>
</organism>
<dbReference type="GO" id="GO:0005694">
    <property type="term" value="C:chromosome"/>
    <property type="evidence" value="ECO:0007669"/>
    <property type="project" value="UniProtKB-SubCell"/>
</dbReference>
<accession>A0A4U0XML4</accession>
<dbReference type="PROSITE" id="PS50815">
    <property type="entry name" value="HORMA"/>
    <property type="match status" value="1"/>
</dbReference>
<reference evidence="8 9" key="1">
    <citation type="submission" date="2017-03" db="EMBL/GenBank/DDBJ databases">
        <title>Genomes of endolithic fungi from Antarctica.</title>
        <authorList>
            <person name="Coleine C."/>
            <person name="Masonjones S."/>
            <person name="Stajich J.E."/>
        </authorList>
    </citation>
    <scope>NUCLEOTIDE SEQUENCE [LARGE SCALE GENOMIC DNA]</scope>
    <source>
        <strain evidence="8 9">CCFEE 5184</strain>
    </source>
</reference>
<dbReference type="InterPro" id="IPR013083">
    <property type="entry name" value="Znf_RING/FYVE/PHD"/>
</dbReference>
<dbReference type="Gene3D" id="3.30.40.10">
    <property type="entry name" value="Zinc/RING finger domain, C3HC4 (zinc finger)"/>
    <property type="match status" value="1"/>
</dbReference>
<feature type="region of interest" description="Disordered" evidence="6">
    <location>
        <begin position="683"/>
        <end position="729"/>
    </location>
</feature>
<gene>
    <name evidence="8" type="ORF">B0A55_02804</name>
</gene>
<dbReference type="PANTHER" id="PTHR48225:SF7">
    <property type="entry name" value="MEIOSIS-SPECIFIC PROTEIN HOP1"/>
    <property type="match status" value="1"/>
</dbReference>
<evidence type="ECO:0000313" key="9">
    <source>
        <dbReference type="Proteomes" id="UP000309340"/>
    </source>
</evidence>
<keyword evidence="3" id="KW-0158">Chromosome</keyword>
<evidence type="ECO:0000259" key="7">
    <source>
        <dbReference type="PROSITE" id="PS50815"/>
    </source>
</evidence>
<dbReference type="OrthoDB" id="1928087at2759"/>
<evidence type="ECO:0000256" key="5">
    <source>
        <dbReference type="ARBA" id="ARBA00023254"/>
    </source>
</evidence>
<dbReference type="InterPro" id="IPR011011">
    <property type="entry name" value="Znf_FYVE_PHD"/>
</dbReference>
<dbReference type="Proteomes" id="UP000309340">
    <property type="component" value="Unassembled WGS sequence"/>
</dbReference>
<dbReference type="GO" id="GO:0007130">
    <property type="term" value="P:synaptonemal complex assembly"/>
    <property type="evidence" value="ECO:0007669"/>
    <property type="project" value="TreeGrafter"/>
</dbReference>
<keyword evidence="4" id="KW-0539">Nucleus</keyword>
<evidence type="ECO:0000313" key="8">
    <source>
        <dbReference type="EMBL" id="TKA78562.1"/>
    </source>
</evidence>
<sequence>MQLQKTRNTKTVTKIDQKQSLEVIQTMLHGSLSTLSFLRAFFAEKFFDKQVYRMADHIQPYEDYAAGNIAHDGGNGSEPVTPMQVMRRGRGKRADTFLDWLEKGAFTALQAGHLRALQVYVHTDPLDRSKVIEMYTFTIKYDKDAENRRTPSGLEFDAPGDQLVSVEATNLAFQTLLNQLYAVCDRLPALPAHRFVSMELFYVPGCEEQHKPAEFVQGTGTTLCFPEAEGWEKKSKTLPELGALFHESALKVTSLVPTGNPDIAQPLLHAFHENLRYTLTAPKLGFIDSMDGTPLAVQSSERSPTATSGTANAATPSTVVEEVYAQMSSGGLIAQNARNDGKFTAPMVDSTATSPRESFASAIATAQQDYVIADSINTQSAPTLAMTNAVRDMMQPETITQGDTQTQRSLHRAPAALSLSTESPGRTTASPEKSPTTAIFSPAKPALLSTKAQKLEKERLRFQKQALALVKQASRKTRRGHTVLCQCGHEKDEGPMVQCAYCQMWQHLPCYGYTAGDDPRLPETHVCYQCLLGDEEKLTLKKLKDLAMNRRGMDFALQQGLWTQGELARDLELEPAEAQQLYGYLKSSGFVVPSSGSHIAGHKATGRPLFVAVRKGRKHELMLQSLFDPLSYISHHYTLPVKPIVHLASLTQRLLASQSSDMPPPATPVSQLRLRSAATPASGLDLRAATPLKTPSRTHGLRSMTRKRSSDGALQGGSPAKRAATPSSTFARMRSMQSRVVINANGLSSSPGGSTYGQ</sequence>
<feature type="compositionally biased region" description="Polar residues" evidence="6">
    <location>
        <begin position="296"/>
        <end position="314"/>
    </location>
</feature>
<evidence type="ECO:0000256" key="6">
    <source>
        <dbReference type="SAM" id="MobiDB-lite"/>
    </source>
</evidence>
<dbReference type="PANTHER" id="PTHR48225">
    <property type="entry name" value="HORMA DOMAIN-CONTAINING PROTEIN 1"/>
    <property type="match status" value="1"/>
</dbReference>
<evidence type="ECO:0000256" key="4">
    <source>
        <dbReference type="ARBA" id="ARBA00023242"/>
    </source>
</evidence>
<feature type="compositionally biased region" description="Polar residues" evidence="6">
    <location>
        <begin position="399"/>
        <end position="408"/>
    </location>
</feature>
<feature type="domain" description="HORMA" evidence="7">
    <location>
        <begin position="18"/>
        <end position="256"/>
    </location>
</feature>
<proteinExistence type="predicted"/>
<dbReference type="STRING" id="329884.A0A4U0XML4"/>
<evidence type="ECO:0000256" key="1">
    <source>
        <dbReference type="ARBA" id="ARBA00004123"/>
    </source>
</evidence>
<dbReference type="GO" id="GO:0051598">
    <property type="term" value="P:meiotic recombination checkpoint signaling"/>
    <property type="evidence" value="ECO:0007669"/>
    <property type="project" value="TreeGrafter"/>
</dbReference>
<dbReference type="InterPro" id="IPR051294">
    <property type="entry name" value="HORMA_MeioticProgression"/>
</dbReference>
<feature type="compositionally biased region" description="Polar residues" evidence="6">
    <location>
        <begin position="418"/>
        <end position="439"/>
    </location>
</feature>
<dbReference type="AlphaFoldDB" id="A0A4U0XML4"/>
<feature type="region of interest" description="Disordered" evidence="6">
    <location>
        <begin position="295"/>
        <end position="314"/>
    </location>
</feature>
<evidence type="ECO:0000256" key="3">
    <source>
        <dbReference type="ARBA" id="ARBA00022454"/>
    </source>
</evidence>
<dbReference type="InterPro" id="IPR003511">
    <property type="entry name" value="HORMA_dom"/>
</dbReference>
<dbReference type="EMBL" id="NAJQ01000110">
    <property type="protein sequence ID" value="TKA78562.1"/>
    <property type="molecule type" value="Genomic_DNA"/>
</dbReference>
<dbReference type="Gene3D" id="3.30.900.10">
    <property type="entry name" value="HORMA domain"/>
    <property type="match status" value="1"/>
</dbReference>
<dbReference type="SUPFAM" id="SSF56019">
    <property type="entry name" value="The spindle assembly checkpoint protein mad2"/>
    <property type="match status" value="1"/>
</dbReference>
<dbReference type="SUPFAM" id="SSF57903">
    <property type="entry name" value="FYVE/PHD zinc finger"/>
    <property type="match status" value="1"/>
</dbReference>
<dbReference type="InterPro" id="IPR036570">
    <property type="entry name" value="HORMA_dom_sf"/>
</dbReference>
<evidence type="ECO:0000256" key="2">
    <source>
        <dbReference type="ARBA" id="ARBA00004286"/>
    </source>
</evidence>
<dbReference type="GO" id="GO:0005634">
    <property type="term" value="C:nucleus"/>
    <property type="evidence" value="ECO:0007669"/>
    <property type="project" value="UniProtKB-SubCell"/>
</dbReference>